<protein>
    <submittedName>
        <fullName evidence="1">Uncharacterized protein</fullName>
    </submittedName>
</protein>
<evidence type="ECO:0000313" key="1">
    <source>
        <dbReference type="EMBL" id="KAK7501567.1"/>
    </source>
</evidence>
<dbReference type="Proteomes" id="UP001519460">
    <property type="component" value="Unassembled WGS sequence"/>
</dbReference>
<dbReference type="AlphaFoldDB" id="A0ABD0LRC3"/>
<reference evidence="1 2" key="1">
    <citation type="journal article" date="2023" name="Sci. Data">
        <title>Genome assembly of the Korean intertidal mud-creeper Batillaria attramentaria.</title>
        <authorList>
            <person name="Patra A.K."/>
            <person name="Ho P.T."/>
            <person name="Jun S."/>
            <person name="Lee S.J."/>
            <person name="Kim Y."/>
            <person name="Won Y.J."/>
        </authorList>
    </citation>
    <scope>NUCLEOTIDE SEQUENCE [LARGE SCALE GENOMIC DNA]</scope>
    <source>
        <strain evidence="1">Wonlab-2016</strain>
    </source>
</reference>
<sequence length="80" mass="9314">MDSFLSKHPTTHFRSLHLKKRHHSLYTRTYRCDHGDKCTRPDINLGDFLLLLTPRPLSPSPRTLALFGLQDMGSRRRKIG</sequence>
<proteinExistence type="predicted"/>
<evidence type="ECO:0000313" key="2">
    <source>
        <dbReference type="Proteomes" id="UP001519460"/>
    </source>
</evidence>
<name>A0ABD0LRC3_9CAEN</name>
<accession>A0ABD0LRC3</accession>
<organism evidence="1 2">
    <name type="scientific">Batillaria attramentaria</name>
    <dbReference type="NCBI Taxonomy" id="370345"/>
    <lineage>
        <taxon>Eukaryota</taxon>
        <taxon>Metazoa</taxon>
        <taxon>Spiralia</taxon>
        <taxon>Lophotrochozoa</taxon>
        <taxon>Mollusca</taxon>
        <taxon>Gastropoda</taxon>
        <taxon>Caenogastropoda</taxon>
        <taxon>Sorbeoconcha</taxon>
        <taxon>Cerithioidea</taxon>
        <taxon>Batillariidae</taxon>
        <taxon>Batillaria</taxon>
    </lineage>
</organism>
<dbReference type="EMBL" id="JACVVK020000030">
    <property type="protein sequence ID" value="KAK7501567.1"/>
    <property type="molecule type" value="Genomic_DNA"/>
</dbReference>
<gene>
    <name evidence="1" type="ORF">BaRGS_00006998</name>
</gene>
<keyword evidence="2" id="KW-1185">Reference proteome</keyword>
<comment type="caution">
    <text evidence="1">The sequence shown here is derived from an EMBL/GenBank/DDBJ whole genome shotgun (WGS) entry which is preliminary data.</text>
</comment>